<name>A0A059AFJ6_EUCGR</name>
<accession>A0A059AFJ6</accession>
<protein>
    <submittedName>
        <fullName evidence="2">Uncharacterized protein</fullName>
    </submittedName>
</protein>
<proteinExistence type="predicted"/>
<dbReference type="InParanoid" id="A0A059AFJ6"/>
<gene>
    <name evidence="2" type="ORF">EUGRSUZ_J02167</name>
</gene>
<evidence type="ECO:0000256" key="1">
    <source>
        <dbReference type="SAM" id="MobiDB-lite"/>
    </source>
</evidence>
<feature type="region of interest" description="Disordered" evidence="1">
    <location>
        <begin position="32"/>
        <end position="52"/>
    </location>
</feature>
<dbReference type="Gramene" id="KCW52837">
    <property type="protein sequence ID" value="KCW52837"/>
    <property type="gene ID" value="EUGRSUZ_J02167"/>
</dbReference>
<sequence>MRLRQHFPGSNPRDLCFVVPRLATAGDTCPDRHVSPCTASEPRPRWREGRNVNMTTACRHPHFPPAR</sequence>
<reference evidence="2" key="1">
    <citation type="submission" date="2013-07" db="EMBL/GenBank/DDBJ databases">
        <title>The genome of Eucalyptus grandis.</title>
        <authorList>
            <person name="Schmutz J."/>
            <person name="Hayes R."/>
            <person name="Myburg A."/>
            <person name="Tuskan G."/>
            <person name="Grattapaglia D."/>
            <person name="Rokhsar D.S."/>
        </authorList>
    </citation>
    <scope>NUCLEOTIDE SEQUENCE</scope>
    <source>
        <tissue evidence="2">Leaf extractions</tissue>
    </source>
</reference>
<organism evidence="2">
    <name type="scientific">Eucalyptus grandis</name>
    <name type="common">Flooded gum</name>
    <dbReference type="NCBI Taxonomy" id="71139"/>
    <lineage>
        <taxon>Eukaryota</taxon>
        <taxon>Viridiplantae</taxon>
        <taxon>Streptophyta</taxon>
        <taxon>Embryophyta</taxon>
        <taxon>Tracheophyta</taxon>
        <taxon>Spermatophyta</taxon>
        <taxon>Magnoliopsida</taxon>
        <taxon>eudicotyledons</taxon>
        <taxon>Gunneridae</taxon>
        <taxon>Pentapetalae</taxon>
        <taxon>rosids</taxon>
        <taxon>malvids</taxon>
        <taxon>Myrtales</taxon>
        <taxon>Myrtaceae</taxon>
        <taxon>Myrtoideae</taxon>
        <taxon>Eucalypteae</taxon>
        <taxon>Eucalyptus</taxon>
    </lineage>
</organism>
<dbReference type="EMBL" id="KK198762">
    <property type="protein sequence ID" value="KCW52837.1"/>
    <property type="molecule type" value="Genomic_DNA"/>
</dbReference>
<dbReference type="AlphaFoldDB" id="A0A059AFJ6"/>
<evidence type="ECO:0000313" key="2">
    <source>
        <dbReference type="EMBL" id="KCW52837.1"/>
    </source>
</evidence>